<proteinExistence type="predicted"/>
<comment type="subcellular location">
    <subcellularLocation>
        <location evidence="1">Membrane</location>
        <topology evidence="1">Multi-pass membrane protein</topology>
    </subcellularLocation>
</comment>
<dbReference type="CDD" id="cd14287">
    <property type="entry name" value="UBA_At3g58460_like"/>
    <property type="match status" value="1"/>
</dbReference>
<accession>A0AA38LJ17</accession>
<comment type="caution">
    <text evidence="8">The sequence shown here is derived from an EMBL/GenBank/DDBJ whole genome shotgun (WGS) entry which is preliminary data.</text>
</comment>
<sequence length="245" mass="26339">VFGLFNVPGKWYAWILLILFQLLMPNVSFIGHLCGILTGFAYTHGLLNYLMLGSSSYIAIENSAMLAFCVRRPRFIIGGGSGASVAGSLPSFSSTATSGAGLGNVWRRLRSWLPQREISADETQQDSRFPGRGRTLASSQNQLPARFGSDSELQTRLLERSGQQEARSEMRPISTRGTVTSNARPAQMGNLLPADLAATDQGHVQNHAEAIQNLVAMGFEKSKAEVAVVAANGDLTLAVELLSSP</sequence>
<dbReference type="EMBL" id="JAHRHJ020000003">
    <property type="protein sequence ID" value="KAH9322807.1"/>
    <property type="molecule type" value="Genomic_DNA"/>
</dbReference>
<dbReference type="SUPFAM" id="SSF144091">
    <property type="entry name" value="Rhomboid-like"/>
    <property type="match status" value="1"/>
</dbReference>
<reference evidence="8 9" key="1">
    <citation type="journal article" date="2021" name="Nat. Plants">
        <title>The Taxus genome provides insights into paclitaxel biosynthesis.</title>
        <authorList>
            <person name="Xiong X."/>
            <person name="Gou J."/>
            <person name="Liao Q."/>
            <person name="Li Y."/>
            <person name="Zhou Q."/>
            <person name="Bi G."/>
            <person name="Li C."/>
            <person name="Du R."/>
            <person name="Wang X."/>
            <person name="Sun T."/>
            <person name="Guo L."/>
            <person name="Liang H."/>
            <person name="Lu P."/>
            <person name="Wu Y."/>
            <person name="Zhang Z."/>
            <person name="Ro D.K."/>
            <person name="Shang Y."/>
            <person name="Huang S."/>
            <person name="Yan J."/>
        </authorList>
    </citation>
    <scope>NUCLEOTIDE SEQUENCE [LARGE SCALE GENOMIC DNA]</scope>
    <source>
        <strain evidence="8">Ta-2019</strain>
    </source>
</reference>
<keyword evidence="3 6" id="KW-1133">Transmembrane helix</keyword>
<dbReference type="SMART" id="SM00165">
    <property type="entry name" value="UBA"/>
    <property type="match status" value="1"/>
</dbReference>
<evidence type="ECO:0000256" key="1">
    <source>
        <dbReference type="ARBA" id="ARBA00004141"/>
    </source>
</evidence>
<feature type="domain" description="UBA" evidence="7">
    <location>
        <begin position="205"/>
        <end position="245"/>
    </location>
</feature>
<evidence type="ECO:0000313" key="9">
    <source>
        <dbReference type="Proteomes" id="UP000824469"/>
    </source>
</evidence>
<name>A0AA38LJ17_TAXCH</name>
<organism evidence="8 9">
    <name type="scientific">Taxus chinensis</name>
    <name type="common">Chinese yew</name>
    <name type="synonym">Taxus wallichiana var. chinensis</name>
    <dbReference type="NCBI Taxonomy" id="29808"/>
    <lineage>
        <taxon>Eukaryota</taxon>
        <taxon>Viridiplantae</taxon>
        <taxon>Streptophyta</taxon>
        <taxon>Embryophyta</taxon>
        <taxon>Tracheophyta</taxon>
        <taxon>Spermatophyta</taxon>
        <taxon>Pinopsida</taxon>
        <taxon>Pinidae</taxon>
        <taxon>Conifers II</taxon>
        <taxon>Cupressales</taxon>
        <taxon>Taxaceae</taxon>
        <taxon>Taxus</taxon>
    </lineage>
</organism>
<feature type="transmembrane region" description="Helical" evidence="6">
    <location>
        <begin position="12"/>
        <end position="42"/>
    </location>
</feature>
<dbReference type="Gene3D" id="1.10.8.10">
    <property type="entry name" value="DNA helicase RuvA subunit, C-terminal domain"/>
    <property type="match status" value="1"/>
</dbReference>
<dbReference type="InterPro" id="IPR015940">
    <property type="entry name" value="UBA"/>
</dbReference>
<evidence type="ECO:0000259" key="7">
    <source>
        <dbReference type="PROSITE" id="PS50030"/>
    </source>
</evidence>
<dbReference type="Pfam" id="PF00627">
    <property type="entry name" value="UBA"/>
    <property type="match status" value="1"/>
</dbReference>
<dbReference type="OMA" id="NSEMIPI"/>
<dbReference type="InterPro" id="IPR035952">
    <property type="entry name" value="Rhomboid-like_sf"/>
</dbReference>
<evidence type="ECO:0000256" key="6">
    <source>
        <dbReference type="SAM" id="Phobius"/>
    </source>
</evidence>
<dbReference type="SUPFAM" id="SSF46934">
    <property type="entry name" value="UBA-like"/>
    <property type="match status" value="1"/>
</dbReference>
<evidence type="ECO:0000256" key="2">
    <source>
        <dbReference type="ARBA" id="ARBA00022692"/>
    </source>
</evidence>
<feature type="non-terminal residue" evidence="8">
    <location>
        <position position="1"/>
    </location>
</feature>
<keyword evidence="4 6" id="KW-0472">Membrane</keyword>
<dbReference type="PANTHER" id="PTHR11009">
    <property type="entry name" value="DER1-LIKE PROTEIN, DERLIN"/>
    <property type="match status" value="1"/>
</dbReference>
<dbReference type="PROSITE" id="PS50030">
    <property type="entry name" value="UBA"/>
    <property type="match status" value="1"/>
</dbReference>
<evidence type="ECO:0000256" key="5">
    <source>
        <dbReference type="SAM" id="MobiDB-lite"/>
    </source>
</evidence>
<dbReference type="InterPro" id="IPR009060">
    <property type="entry name" value="UBA-like_sf"/>
</dbReference>
<feature type="region of interest" description="Disordered" evidence="5">
    <location>
        <begin position="117"/>
        <end position="186"/>
    </location>
</feature>
<feature type="compositionally biased region" description="Polar residues" evidence="5">
    <location>
        <begin position="175"/>
        <end position="184"/>
    </location>
</feature>
<evidence type="ECO:0000256" key="4">
    <source>
        <dbReference type="ARBA" id="ARBA00023136"/>
    </source>
</evidence>
<gene>
    <name evidence="8" type="ORF">KI387_017446</name>
</gene>
<evidence type="ECO:0000313" key="8">
    <source>
        <dbReference type="EMBL" id="KAH9322807.1"/>
    </source>
</evidence>
<keyword evidence="9" id="KW-1185">Reference proteome</keyword>
<dbReference type="Proteomes" id="UP000824469">
    <property type="component" value="Unassembled WGS sequence"/>
</dbReference>
<protein>
    <recommendedName>
        <fullName evidence="7">UBA domain-containing protein</fullName>
    </recommendedName>
</protein>
<feature type="non-terminal residue" evidence="8">
    <location>
        <position position="245"/>
    </location>
</feature>
<evidence type="ECO:0000256" key="3">
    <source>
        <dbReference type="ARBA" id="ARBA00022989"/>
    </source>
</evidence>
<keyword evidence="2 6" id="KW-0812">Transmembrane</keyword>
<dbReference type="AlphaFoldDB" id="A0AA38LJ17"/>
<dbReference type="GO" id="GO:0016020">
    <property type="term" value="C:membrane"/>
    <property type="evidence" value="ECO:0007669"/>
    <property type="project" value="UniProtKB-SubCell"/>
</dbReference>